<dbReference type="GeneTree" id="ENSGT00940000161504"/>
<organism evidence="10 11">
    <name type="scientific">Anolis carolinensis</name>
    <name type="common">Green anole</name>
    <name type="synonym">American chameleon</name>
    <dbReference type="NCBI Taxonomy" id="28377"/>
    <lineage>
        <taxon>Eukaryota</taxon>
        <taxon>Metazoa</taxon>
        <taxon>Chordata</taxon>
        <taxon>Craniata</taxon>
        <taxon>Vertebrata</taxon>
        <taxon>Euteleostomi</taxon>
        <taxon>Lepidosauria</taxon>
        <taxon>Squamata</taxon>
        <taxon>Bifurcata</taxon>
        <taxon>Unidentata</taxon>
        <taxon>Episquamata</taxon>
        <taxon>Toxicofera</taxon>
        <taxon>Iguania</taxon>
        <taxon>Dactyloidae</taxon>
        <taxon>Anolis</taxon>
    </lineage>
</organism>
<dbReference type="InterPro" id="IPR001211">
    <property type="entry name" value="PLA2"/>
</dbReference>
<reference evidence="10" key="3">
    <citation type="submission" date="2025-09" db="UniProtKB">
        <authorList>
            <consortium name="Ensembl"/>
        </authorList>
    </citation>
    <scope>IDENTIFICATION</scope>
</reference>
<evidence type="ECO:0000256" key="5">
    <source>
        <dbReference type="PIRSR" id="PIRSR601211-2"/>
    </source>
</evidence>
<dbReference type="FunFam" id="1.20.90.10:FF:000001">
    <property type="entry name" value="Basic phospholipase A2 homolog"/>
    <property type="match status" value="1"/>
</dbReference>
<feature type="disulfide bond" evidence="6">
    <location>
        <begin position="17"/>
        <end position="33"/>
    </location>
</feature>
<dbReference type="GO" id="GO:0046471">
    <property type="term" value="P:phosphatidylglycerol metabolic process"/>
    <property type="evidence" value="ECO:0000318"/>
    <property type="project" value="GO_Central"/>
</dbReference>
<dbReference type="GO" id="GO:0047498">
    <property type="term" value="F:calcium-dependent phospholipase A2 activity"/>
    <property type="evidence" value="ECO:0000318"/>
    <property type="project" value="GO_Central"/>
</dbReference>
<feature type="binding site" evidence="5">
    <location>
        <position position="37"/>
    </location>
    <ligand>
        <name>Ca(2+)</name>
        <dbReference type="ChEBI" id="CHEBI:29108"/>
    </ligand>
</feature>
<sequence length="111" mass="12570">MTNKIALFEYTSYGCHCGLGGRGQPRDATDRCCFTHDCCYGKLKDCKTTTDKYKYTIKDGVITCGEGTSCEKQICECDKAAALCFKDNLKTYDEKYRFYLDTQCNEKPPSC</sequence>
<dbReference type="InterPro" id="IPR033113">
    <property type="entry name" value="PLA2_histidine"/>
</dbReference>
<keyword evidence="8" id="KW-0443">Lipid metabolism</keyword>
<keyword evidence="3 6" id="KW-1015">Disulfide bond</keyword>
<evidence type="ECO:0000256" key="8">
    <source>
        <dbReference type="RuleBase" id="RU361236"/>
    </source>
</evidence>
<dbReference type="OrthoDB" id="5841574at2759"/>
<keyword evidence="8" id="KW-0378">Hydrolase</keyword>
<feature type="disulfide bond" evidence="6">
    <location>
        <begin position="32"/>
        <end position="84"/>
    </location>
</feature>
<dbReference type="eggNOG" id="KOG4087">
    <property type="taxonomic scope" value="Eukaryota"/>
</dbReference>
<dbReference type="Gene3D" id="1.20.90.10">
    <property type="entry name" value="Phospholipase A2 domain"/>
    <property type="match status" value="1"/>
</dbReference>
<dbReference type="GO" id="GO:0050482">
    <property type="term" value="P:arachidonate secretion"/>
    <property type="evidence" value="ECO:0007669"/>
    <property type="project" value="InterPro"/>
</dbReference>
<dbReference type="PRINTS" id="PR00389">
    <property type="entry name" value="PHPHLIPASEA2"/>
</dbReference>
<dbReference type="GO" id="GO:0005543">
    <property type="term" value="F:phospholipid binding"/>
    <property type="evidence" value="ECO:0000318"/>
    <property type="project" value="GO_Central"/>
</dbReference>
<keyword evidence="5" id="KW-0479">Metal-binding</keyword>
<protein>
    <recommendedName>
        <fullName evidence="8">Phospholipase A2</fullName>
        <ecNumber evidence="8">3.1.1.4</ecNumber>
    </recommendedName>
</protein>
<feature type="domain" description="Phospholipase A2-like central" evidence="9">
    <location>
        <begin position="1"/>
        <end position="105"/>
    </location>
</feature>
<dbReference type="GO" id="GO:0005576">
    <property type="term" value="C:extracellular region"/>
    <property type="evidence" value="ECO:0007669"/>
    <property type="project" value="UniProtKB-SubCell"/>
</dbReference>
<feature type="active site" evidence="4">
    <location>
        <position position="78"/>
    </location>
</feature>
<dbReference type="GO" id="GO:0005509">
    <property type="term" value="F:calcium ion binding"/>
    <property type="evidence" value="ECO:0000318"/>
    <property type="project" value="GO_Central"/>
</dbReference>
<comment type="cofactor">
    <cofactor evidence="5">
        <name>Ca(2+)</name>
        <dbReference type="ChEBI" id="CHEBI:29108"/>
    </cofactor>
    <text evidence="5">Binds 1 Ca(2+) ion per subunit.</text>
</comment>
<evidence type="ECO:0000259" key="9">
    <source>
        <dbReference type="SMART" id="SM00085"/>
    </source>
</evidence>
<dbReference type="KEGG" id="acs:100551783"/>
<reference evidence="10" key="1">
    <citation type="submission" date="2009-12" db="EMBL/GenBank/DDBJ databases">
        <title>The Genome Sequence of Anolis carolinensis (Green Anole Lizard).</title>
        <authorList>
            <consortium name="The Genome Sequencing Platform"/>
            <person name="Di Palma F."/>
            <person name="Alfoldi J."/>
            <person name="Heiman D."/>
            <person name="Young S."/>
            <person name="Grabherr M."/>
            <person name="Johnson J."/>
            <person name="Lander E.S."/>
            <person name="Lindblad-Toh K."/>
        </authorList>
    </citation>
    <scope>NUCLEOTIDE SEQUENCE [LARGE SCALE GENOMIC DNA]</scope>
    <source>
        <strain evidence="10">JBL SC #1</strain>
    </source>
</reference>
<comment type="similarity">
    <text evidence="7">Belongs to the phospholipase A2 family.</text>
</comment>
<accession>H9GGW3</accession>
<dbReference type="Ensembl" id="ENSACAT00000010882.4">
    <property type="protein sequence ID" value="ENSACAP00000010661.3"/>
    <property type="gene ID" value="ENSACAG00000010821.4"/>
</dbReference>
<name>H9GGW3_ANOCA</name>
<dbReference type="Proteomes" id="UP000001646">
    <property type="component" value="Unplaced"/>
</dbReference>
<dbReference type="HOGENOM" id="CLU_090683_3_0_1"/>
<feature type="disulfide bond" evidence="6">
    <location>
        <begin position="38"/>
        <end position="111"/>
    </location>
</feature>
<comment type="catalytic activity">
    <reaction evidence="8">
        <text>a 1,2-diacyl-sn-glycero-3-phosphocholine + H2O = a 1-acyl-sn-glycero-3-phosphocholine + a fatty acid + H(+)</text>
        <dbReference type="Rhea" id="RHEA:15801"/>
        <dbReference type="ChEBI" id="CHEBI:15377"/>
        <dbReference type="ChEBI" id="CHEBI:15378"/>
        <dbReference type="ChEBI" id="CHEBI:28868"/>
        <dbReference type="ChEBI" id="CHEBI:57643"/>
        <dbReference type="ChEBI" id="CHEBI:58168"/>
        <dbReference type="EC" id="3.1.1.4"/>
    </reaction>
</comment>
<dbReference type="InterPro" id="IPR036444">
    <property type="entry name" value="PLipase_A2_dom_sf"/>
</dbReference>
<dbReference type="EC" id="3.1.1.4" evidence="8"/>
<evidence type="ECO:0000313" key="10">
    <source>
        <dbReference type="Ensembl" id="ENSACAP00000010661.3"/>
    </source>
</evidence>
<comment type="subcellular location">
    <subcellularLocation>
        <location evidence="1 8">Secreted</location>
    </subcellularLocation>
</comment>
<dbReference type="GO" id="GO:0046470">
    <property type="term" value="P:phosphatidylcholine metabolic process"/>
    <property type="evidence" value="ECO:0000318"/>
    <property type="project" value="GO_Central"/>
</dbReference>
<dbReference type="PROSITE" id="PS00118">
    <property type="entry name" value="PA2_HIS"/>
    <property type="match status" value="1"/>
</dbReference>
<feature type="disulfide bond" evidence="6">
    <location>
        <begin position="39"/>
        <end position="77"/>
    </location>
</feature>
<dbReference type="PANTHER" id="PTHR11716">
    <property type="entry name" value="PHOSPHOLIPASE A2 FAMILY MEMBER"/>
    <property type="match status" value="1"/>
</dbReference>
<keyword evidence="5 8" id="KW-0106">Calcium</keyword>
<dbReference type="InParanoid" id="H9GGW3"/>
<feature type="binding site" evidence="5">
    <location>
        <position position="20"/>
    </location>
    <ligand>
        <name>Ca(2+)</name>
        <dbReference type="ChEBI" id="CHEBI:29108"/>
    </ligand>
</feature>
<reference evidence="10" key="2">
    <citation type="submission" date="2025-08" db="UniProtKB">
        <authorList>
            <consortium name="Ensembl"/>
        </authorList>
    </citation>
    <scope>IDENTIFICATION</scope>
</reference>
<evidence type="ECO:0000256" key="7">
    <source>
        <dbReference type="RuleBase" id="RU003654"/>
    </source>
</evidence>
<feature type="disulfide bond" evidence="6">
    <location>
        <begin position="46"/>
        <end position="70"/>
    </location>
</feature>
<dbReference type="AlphaFoldDB" id="H9GGW3"/>
<dbReference type="PANTHER" id="PTHR11716:SF9">
    <property type="entry name" value="PHOSPHOLIPASE A2, MEMBRANE ASSOCIATED"/>
    <property type="match status" value="1"/>
</dbReference>
<feature type="disulfide bond" evidence="6">
    <location>
        <begin position="64"/>
        <end position="75"/>
    </location>
</feature>
<dbReference type="Pfam" id="PF00068">
    <property type="entry name" value="Phospholip_A2_1"/>
    <property type="match status" value="1"/>
</dbReference>
<dbReference type="Bgee" id="ENSACAG00000010821">
    <property type="expression patterns" value="Expressed in kidney and 10 other cell types or tissues"/>
</dbReference>
<dbReference type="InterPro" id="IPR016090">
    <property type="entry name" value="PLA2-like_dom"/>
</dbReference>
<evidence type="ECO:0000256" key="2">
    <source>
        <dbReference type="ARBA" id="ARBA00022525"/>
    </source>
</evidence>
<keyword evidence="2 8" id="KW-0964">Secreted</keyword>
<feature type="binding site" evidence="5">
    <location>
        <position position="18"/>
    </location>
    <ligand>
        <name>Ca(2+)</name>
        <dbReference type="ChEBI" id="CHEBI:29108"/>
    </ligand>
</feature>
<dbReference type="SUPFAM" id="SSF48619">
    <property type="entry name" value="Phospholipase A2, PLA2"/>
    <property type="match status" value="1"/>
</dbReference>
<evidence type="ECO:0000256" key="1">
    <source>
        <dbReference type="ARBA" id="ARBA00004613"/>
    </source>
</evidence>
<dbReference type="InterPro" id="IPR033112">
    <property type="entry name" value="PLA2_Asp_AS"/>
</dbReference>
<feature type="active site" evidence="4">
    <location>
        <position position="36"/>
    </location>
</feature>
<keyword evidence="11" id="KW-1185">Reference proteome</keyword>
<evidence type="ECO:0000256" key="3">
    <source>
        <dbReference type="ARBA" id="ARBA00023157"/>
    </source>
</evidence>
<dbReference type="SMART" id="SM00085">
    <property type="entry name" value="PA2c"/>
    <property type="match status" value="1"/>
</dbReference>
<dbReference type="CDD" id="cd00125">
    <property type="entry name" value="PLA2c"/>
    <property type="match status" value="1"/>
</dbReference>
<dbReference type="STRING" id="28377.ENSACAP00000010661"/>
<evidence type="ECO:0000256" key="6">
    <source>
        <dbReference type="PIRSR" id="PIRSR601211-3"/>
    </source>
</evidence>
<dbReference type="PROSITE" id="PS00119">
    <property type="entry name" value="PA2_ASP"/>
    <property type="match status" value="1"/>
</dbReference>
<evidence type="ECO:0000256" key="4">
    <source>
        <dbReference type="PIRSR" id="PIRSR601211-1"/>
    </source>
</evidence>
<dbReference type="GO" id="GO:0016042">
    <property type="term" value="P:lipid catabolic process"/>
    <property type="evidence" value="ECO:0007669"/>
    <property type="project" value="InterPro"/>
</dbReference>
<proteinExistence type="inferred from homology"/>
<evidence type="ECO:0000313" key="11">
    <source>
        <dbReference type="Proteomes" id="UP000001646"/>
    </source>
</evidence>